<gene>
    <name evidence="1" type="ORF">FIBSPDRAFT_599583</name>
</gene>
<proteinExistence type="predicted"/>
<dbReference type="OrthoDB" id="3139399at2759"/>
<sequence>MQHISNMPLRQGSALSLCALPIELLAYVFTLCLPAEEYLTPSTQHAPLLLAAVCKPWRTLALGTPQLWTSLSICIDRHVSTESNMAVLPDIVHSWLARSAMCPLSLEISNESGRWDQSGLDAFSRIVEIYAEHLGQWQNLKILLTQPQSYYYPYSLFNSYKGAHYAPLLESLDVDIRSPISAGCYRALNGIANSAPRLQKYHMQCPDNFQVKFQLNPPSARLTHIVINVWDISDALELVRLSPVLVDLRVVNEAGVRYTSGEKANADPQGPVIIHQNMRSLEIKTEHRLRGFLDRIQAPSLEVLKIDLSASNPSVAARWSQSLFISFLSRSACSLTVLHLAGRCLLTQKSHIIKIMELAPALVELSVHNYDGFFVSEELLQQMTLVDSPDRSPLCPKLESIFFIDGWSCYAGSIGGMVRSRWHSSANAQACRVGGEPAQCGRLKSVRIGAPLPYYYSCR</sequence>
<reference evidence="1 2" key="1">
    <citation type="journal article" date="2016" name="Mol. Biol. Evol.">
        <title>Comparative Genomics of Early-Diverging Mushroom-Forming Fungi Provides Insights into the Origins of Lignocellulose Decay Capabilities.</title>
        <authorList>
            <person name="Nagy L.G."/>
            <person name="Riley R."/>
            <person name="Tritt A."/>
            <person name="Adam C."/>
            <person name="Daum C."/>
            <person name="Floudas D."/>
            <person name="Sun H."/>
            <person name="Yadav J.S."/>
            <person name="Pangilinan J."/>
            <person name="Larsson K.H."/>
            <person name="Matsuura K."/>
            <person name="Barry K."/>
            <person name="Labutti K."/>
            <person name="Kuo R."/>
            <person name="Ohm R.A."/>
            <person name="Bhattacharya S.S."/>
            <person name="Shirouzu T."/>
            <person name="Yoshinaga Y."/>
            <person name="Martin F.M."/>
            <person name="Grigoriev I.V."/>
            <person name="Hibbett D.S."/>
        </authorList>
    </citation>
    <scope>NUCLEOTIDE SEQUENCE [LARGE SCALE GENOMIC DNA]</scope>
    <source>
        <strain evidence="1 2">CBS 109695</strain>
    </source>
</reference>
<dbReference type="EMBL" id="KV417575">
    <property type="protein sequence ID" value="KZP18126.1"/>
    <property type="molecule type" value="Genomic_DNA"/>
</dbReference>
<evidence type="ECO:0000313" key="2">
    <source>
        <dbReference type="Proteomes" id="UP000076532"/>
    </source>
</evidence>
<dbReference type="AlphaFoldDB" id="A0A166GSQ2"/>
<protein>
    <submittedName>
        <fullName evidence="1">Uncharacterized protein</fullName>
    </submittedName>
</protein>
<evidence type="ECO:0000313" key="1">
    <source>
        <dbReference type="EMBL" id="KZP18126.1"/>
    </source>
</evidence>
<organism evidence="1 2">
    <name type="scientific">Athelia psychrophila</name>
    <dbReference type="NCBI Taxonomy" id="1759441"/>
    <lineage>
        <taxon>Eukaryota</taxon>
        <taxon>Fungi</taxon>
        <taxon>Dikarya</taxon>
        <taxon>Basidiomycota</taxon>
        <taxon>Agaricomycotina</taxon>
        <taxon>Agaricomycetes</taxon>
        <taxon>Agaricomycetidae</taxon>
        <taxon>Atheliales</taxon>
        <taxon>Atheliaceae</taxon>
        <taxon>Athelia</taxon>
    </lineage>
</organism>
<keyword evidence="2" id="KW-1185">Reference proteome</keyword>
<dbReference type="Proteomes" id="UP000076532">
    <property type="component" value="Unassembled WGS sequence"/>
</dbReference>
<accession>A0A166GSQ2</accession>
<name>A0A166GSQ2_9AGAM</name>
<dbReference type="STRING" id="436010.A0A166GSQ2"/>